<reference evidence="2" key="1">
    <citation type="submission" date="2013-01" db="EMBL/GenBank/DDBJ databases">
        <title>Draft Genome Sequence of a Mulberry Tree, Morus notabilis C.K. Schneid.</title>
        <authorList>
            <person name="He N."/>
            <person name="Zhao S."/>
        </authorList>
    </citation>
    <scope>NUCLEOTIDE SEQUENCE</scope>
</reference>
<accession>W9RXC4</accession>
<evidence type="ECO:0000313" key="2">
    <source>
        <dbReference type="Proteomes" id="UP000030645"/>
    </source>
</evidence>
<dbReference type="Proteomes" id="UP000030645">
    <property type="component" value="Unassembled WGS sequence"/>
</dbReference>
<dbReference type="AlphaFoldDB" id="W9RXC4"/>
<evidence type="ECO:0000313" key="1">
    <source>
        <dbReference type="EMBL" id="EXB96788.1"/>
    </source>
</evidence>
<protein>
    <submittedName>
        <fullName evidence="1">Uncharacterized protein</fullName>
    </submittedName>
</protein>
<proteinExistence type="predicted"/>
<name>W9RXC4_9ROSA</name>
<gene>
    <name evidence="1" type="ORF">L484_001896</name>
</gene>
<keyword evidence="2" id="KW-1185">Reference proteome</keyword>
<dbReference type="EMBL" id="KE345250">
    <property type="protein sequence ID" value="EXB96788.1"/>
    <property type="molecule type" value="Genomic_DNA"/>
</dbReference>
<sequence length="114" mass="12767">MAYLGEIDVKKEGFFGMGNLNAVLHIENAEIAADSNGTTAEVFFQVDAAWENGRSAVGIVFYNLDSTFSGRRTEFVHSKSVLEAELMATKYDVETTLNYKREEHVNPKRFLGCH</sequence>
<organism evidence="1 2">
    <name type="scientific">Morus notabilis</name>
    <dbReference type="NCBI Taxonomy" id="981085"/>
    <lineage>
        <taxon>Eukaryota</taxon>
        <taxon>Viridiplantae</taxon>
        <taxon>Streptophyta</taxon>
        <taxon>Embryophyta</taxon>
        <taxon>Tracheophyta</taxon>
        <taxon>Spermatophyta</taxon>
        <taxon>Magnoliopsida</taxon>
        <taxon>eudicotyledons</taxon>
        <taxon>Gunneridae</taxon>
        <taxon>Pentapetalae</taxon>
        <taxon>rosids</taxon>
        <taxon>fabids</taxon>
        <taxon>Rosales</taxon>
        <taxon>Moraceae</taxon>
        <taxon>Moreae</taxon>
        <taxon>Morus</taxon>
    </lineage>
</organism>